<keyword evidence="3" id="KW-0255">Endonuclease</keyword>
<organism evidence="3">
    <name type="scientific">Telmatobacter sp. DSM 110680</name>
    <dbReference type="NCBI Taxonomy" id="3036704"/>
    <lineage>
        <taxon>Bacteria</taxon>
        <taxon>Pseudomonadati</taxon>
        <taxon>Acidobacteriota</taxon>
        <taxon>Terriglobia</taxon>
        <taxon>Terriglobales</taxon>
        <taxon>Acidobacteriaceae</taxon>
        <taxon>Telmatobacter</taxon>
    </lineage>
</organism>
<gene>
    <name evidence="3" type="ORF">P8935_08465</name>
</gene>
<proteinExistence type="predicted"/>
<dbReference type="PANTHER" id="PTHR38814:SF1">
    <property type="entry name" value="ENDONUCLEASE NUCS"/>
    <property type="match status" value="1"/>
</dbReference>
<dbReference type="GO" id="GO:0004519">
    <property type="term" value="F:endonuclease activity"/>
    <property type="evidence" value="ECO:0007669"/>
    <property type="project" value="UniProtKB-KW"/>
</dbReference>
<dbReference type="CDD" id="cd22341">
    <property type="entry name" value="NucS-like"/>
    <property type="match status" value="1"/>
</dbReference>
<dbReference type="EMBL" id="CP121196">
    <property type="protein sequence ID" value="XBH19336.1"/>
    <property type="molecule type" value="Genomic_DNA"/>
</dbReference>
<evidence type="ECO:0000313" key="3">
    <source>
        <dbReference type="EMBL" id="XBH19336.1"/>
    </source>
</evidence>
<protein>
    <submittedName>
        <fullName evidence="3">Endonuclease NucS</fullName>
    </submittedName>
</protein>
<dbReference type="RefSeq" id="WP_348264552.1">
    <property type="nucleotide sequence ID" value="NZ_CP121196.1"/>
</dbReference>
<dbReference type="PANTHER" id="PTHR38814">
    <property type="entry name" value="ENDONUCLEASE NUCS"/>
    <property type="match status" value="1"/>
</dbReference>
<keyword evidence="3" id="KW-0378">Hydrolase</keyword>
<sequence length="178" mass="19391">MFDARRDSHEIAEKTGLSLGTVAALRAHHTMRKTPLGSEEAEVVEEALTALTTTFGLERDLQKVLRDNIDQLEPGLKIADDNKEKRVRSGYIDITAQDKNGATVVIELKAVEADRDAVGQLLAYMGDLMSDGGRSVRGILVAPSFSPRATSAAHAARVELKRYSVKFLFESANRSGAH</sequence>
<dbReference type="GO" id="GO:0003677">
    <property type="term" value="F:DNA binding"/>
    <property type="evidence" value="ECO:0007669"/>
    <property type="project" value="UniProtKB-KW"/>
</dbReference>
<dbReference type="InterPro" id="IPR002793">
    <property type="entry name" value="Endonuclease_NucS"/>
</dbReference>
<evidence type="ECO:0000259" key="2">
    <source>
        <dbReference type="Pfam" id="PF01939"/>
    </source>
</evidence>
<dbReference type="Gene3D" id="3.40.1350.10">
    <property type="match status" value="1"/>
</dbReference>
<reference evidence="3" key="1">
    <citation type="submission" date="2023-03" db="EMBL/GenBank/DDBJ databases">
        <title>Edaphobacter sp.</title>
        <authorList>
            <person name="Huber K.J."/>
            <person name="Papendorf J."/>
            <person name="Pilke C."/>
            <person name="Bunk B."/>
            <person name="Sproeer C."/>
            <person name="Pester M."/>
        </authorList>
    </citation>
    <scope>NUCLEOTIDE SEQUENCE</scope>
    <source>
        <strain evidence="3">DSM 110680</strain>
    </source>
</reference>
<dbReference type="AlphaFoldDB" id="A0AAU7DRF4"/>
<feature type="domain" description="Endonuclease NucS C-terminal" evidence="2">
    <location>
        <begin position="58"/>
        <end position="162"/>
    </location>
</feature>
<keyword evidence="1" id="KW-0238">DNA-binding</keyword>
<name>A0AAU7DRF4_9BACT</name>
<dbReference type="InterPro" id="IPR011856">
    <property type="entry name" value="tRNA_endonuc-like_dom_sf"/>
</dbReference>
<keyword evidence="3" id="KW-0540">Nuclease</keyword>
<evidence type="ECO:0000256" key="1">
    <source>
        <dbReference type="ARBA" id="ARBA00023125"/>
    </source>
</evidence>
<dbReference type="Pfam" id="PF01939">
    <property type="entry name" value="NucS_C"/>
    <property type="match status" value="1"/>
</dbReference>
<dbReference type="InterPro" id="IPR048301">
    <property type="entry name" value="NucS_C"/>
</dbReference>
<accession>A0AAU7DRF4</accession>